<dbReference type="AlphaFoldDB" id="Q10B59"/>
<protein>
    <submittedName>
        <fullName evidence="1">Uncharacterized protein</fullName>
    </submittedName>
</protein>
<reference evidence="2" key="1">
    <citation type="journal article" date="2005" name="Nature">
        <title>The map-based sequence of the rice genome.</title>
        <authorList>
            <consortium name="International rice genome sequencing project (IRGSP)"/>
            <person name="Matsumoto T."/>
            <person name="Wu J."/>
            <person name="Kanamori H."/>
            <person name="Katayose Y."/>
            <person name="Fujisawa M."/>
            <person name="Namiki N."/>
            <person name="Mizuno H."/>
            <person name="Yamamoto K."/>
            <person name="Antonio B.A."/>
            <person name="Baba T."/>
            <person name="Sakata K."/>
            <person name="Nagamura Y."/>
            <person name="Aoki H."/>
            <person name="Arikawa K."/>
            <person name="Arita K."/>
            <person name="Bito T."/>
            <person name="Chiden Y."/>
            <person name="Fujitsuka N."/>
            <person name="Fukunaka R."/>
            <person name="Hamada M."/>
            <person name="Harada C."/>
            <person name="Hayashi A."/>
            <person name="Hijishita S."/>
            <person name="Honda M."/>
            <person name="Hosokawa S."/>
            <person name="Ichikawa Y."/>
            <person name="Idonuma A."/>
            <person name="Iijima M."/>
            <person name="Ikeda M."/>
            <person name="Ikeno M."/>
            <person name="Ito K."/>
            <person name="Ito S."/>
            <person name="Ito T."/>
            <person name="Ito Y."/>
            <person name="Ito Y."/>
            <person name="Iwabuchi A."/>
            <person name="Kamiya K."/>
            <person name="Karasawa W."/>
            <person name="Kurita K."/>
            <person name="Katagiri S."/>
            <person name="Kikuta A."/>
            <person name="Kobayashi H."/>
            <person name="Kobayashi N."/>
            <person name="Machita K."/>
            <person name="Maehara T."/>
            <person name="Masukawa M."/>
            <person name="Mizubayashi T."/>
            <person name="Mukai Y."/>
            <person name="Nagasaki H."/>
            <person name="Nagata Y."/>
            <person name="Naito S."/>
            <person name="Nakashima M."/>
            <person name="Nakama Y."/>
            <person name="Nakamichi Y."/>
            <person name="Nakamura M."/>
            <person name="Meguro A."/>
            <person name="Negishi M."/>
            <person name="Ohta I."/>
            <person name="Ohta T."/>
            <person name="Okamoto M."/>
            <person name="Ono N."/>
            <person name="Saji S."/>
            <person name="Sakaguchi M."/>
            <person name="Sakai K."/>
            <person name="Shibata M."/>
            <person name="Shimokawa T."/>
            <person name="Song J."/>
            <person name="Takazaki Y."/>
            <person name="Terasawa K."/>
            <person name="Tsugane M."/>
            <person name="Tsuji K."/>
            <person name="Ueda S."/>
            <person name="Waki K."/>
            <person name="Yamagata H."/>
            <person name="Yamamoto M."/>
            <person name="Yamamoto S."/>
            <person name="Yamane H."/>
            <person name="Yoshiki S."/>
            <person name="Yoshihara R."/>
            <person name="Yukawa K."/>
            <person name="Zhong H."/>
            <person name="Yano M."/>
            <person name="Yuan Q."/>
            <person name="Ouyang S."/>
            <person name="Liu J."/>
            <person name="Jones K.M."/>
            <person name="Gansberger K."/>
            <person name="Moffat K."/>
            <person name="Hill J."/>
            <person name="Bera J."/>
            <person name="Fadrosh D."/>
            <person name="Jin S."/>
            <person name="Johri S."/>
            <person name="Kim M."/>
            <person name="Overton L."/>
            <person name="Reardon M."/>
            <person name="Tsitrin T."/>
            <person name="Vuong H."/>
            <person name="Weaver B."/>
            <person name="Ciecko A."/>
            <person name="Tallon L."/>
            <person name="Jackson J."/>
            <person name="Pai G."/>
            <person name="Aken S.V."/>
            <person name="Utterback T."/>
            <person name="Reidmuller S."/>
            <person name="Feldblyum T."/>
            <person name="Hsiao J."/>
            <person name="Zismann V."/>
            <person name="Iobst S."/>
            <person name="de Vazeille A.R."/>
            <person name="Buell C.R."/>
            <person name="Ying K."/>
            <person name="Li Y."/>
            <person name="Lu T."/>
            <person name="Huang Y."/>
            <person name="Zhao Q."/>
            <person name="Feng Q."/>
            <person name="Zhang L."/>
            <person name="Zhu J."/>
            <person name="Weng Q."/>
            <person name="Mu J."/>
            <person name="Lu Y."/>
            <person name="Fan D."/>
            <person name="Liu Y."/>
            <person name="Guan J."/>
            <person name="Zhang Y."/>
            <person name="Yu S."/>
            <person name="Liu X."/>
            <person name="Zhang Y."/>
            <person name="Hong G."/>
            <person name="Han B."/>
            <person name="Choisne N."/>
            <person name="Demange N."/>
            <person name="Orjeda G."/>
            <person name="Samain S."/>
            <person name="Cattolico L."/>
            <person name="Pelletier E."/>
            <person name="Couloux A."/>
            <person name="Segurens B."/>
            <person name="Wincker P."/>
            <person name="D'Hont A."/>
            <person name="Scarpelli C."/>
            <person name="Weissenbach J."/>
            <person name="Salanoubat M."/>
            <person name="Quetier F."/>
            <person name="Yu Y."/>
            <person name="Kim H.R."/>
            <person name="Rambo T."/>
            <person name="Currie J."/>
            <person name="Collura K."/>
            <person name="Luo M."/>
            <person name="Yang T."/>
            <person name="Ammiraju J.S.S."/>
            <person name="Engler F."/>
            <person name="Soderlund C."/>
            <person name="Wing R.A."/>
            <person name="Palmer L.E."/>
            <person name="de la Bastide M."/>
            <person name="Spiegel L."/>
            <person name="Nascimento L."/>
            <person name="Zutavern T."/>
            <person name="O'Shaughnessy A."/>
            <person name="Dike S."/>
            <person name="Dedhia N."/>
            <person name="Preston R."/>
            <person name="Balija V."/>
            <person name="McCombie W.R."/>
            <person name="Chow T."/>
            <person name="Chen H."/>
            <person name="Chung M."/>
            <person name="Chen C."/>
            <person name="Shaw J."/>
            <person name="Wu H."/>
            <person name="Hsiao K."/>
            <person name="Chao Y."/>
            <person name="Chu M."/>
            <person name="Cheng C."/>
            <person name="Hour A."/>
            <person name="Lee P."/>
            <person name="Lin S."/>
            <person name="Lin Y."/>
            <person name="Liou J."/>
            <person name="Liu S."/>
            <person name="Hsing Y."/>
            <person name="Raghuvanshi S."/>
            <person name="Mohanty A."/>
            <person name="Bharti A.K."/>
            <person name="Gaur A."/>
            <person name="Gupta V."/>
            <person name="Kumar D."/>
            <person name="Ravi V."/>
            <person name="Vij S."/>
            <person name="Kapur A."/>
            <person name="Khurana P."/>
            <person name="Khurana P."/>
            <person name="Khurana J.P."/>
            <person name="Tyagi A.K."/>
            <person name="Gaikwad K."/>
            <person name="Singh A."/>
            <person name="Dalal V."/>
            <person name="Srivastava S."/>
            <person name="Dixit A."/>
            <person name="Pal A.K."/>
            <person name="Ghazi I.A."/>
            <person name="Yadav M."/>
            <person name="Pandit A."/>
            <person name="Bhargava A."/>
            <person name="Sureshbabu K."/>
            <person name="Batra K."/>
            <person name="Sharma T.R."/>
            <person name="Mohapatra T."/>
            <person name="Singh N.K."/>
            <person name="Messing J."/>
            <person name="Nelson A.B."/>
            <person name="Fuks G."/>
            <person name="Kavchok S."/>
            <person name="Keizer G."/>
            <person name="Linton E."/>
            <person name="Llaca V."/>
            <person name="Song R."/>
            <person name="Tanyolac B."/>
            <person name="Young S."/>
            <person name="Ho-Il K."/>
            <person name="Hahn J.H."/>
            <person name="Sangsakoo G."/>
            <person name="Vanavichit A."/>
            <person name="de Mattos Luiz.A.T."/>
            <person name="Zimmer P.D."/>
            <person name="Malone G."/>
            <person name="Dellagostin O."/>
            <person name="de Oliveira A.C."/>
            <person name="Bevan M."/>
            <person name="Bancroft I."/>
            <person name="Minx P."/>
            <person name="Cordum H."/>
            <person name="Wilson R."/>
            <person name="Cheng Z."/>
            <person name="Jin W."/>
            <person name="Jiang J."/>
            <person name="Leong S.A."/>
            <person name="Iwama H."/>
            <person name="Gojobori T."/>
            <person name="Itoh T."/>
            <person name="Niimura Y."/>
            <person name="Fujii Y."/>
            <person name="Habara T."/>
            <person name="Sakai H."/>
            <person name="Sato Y."/>
            <person name="Wilson G."/>
            <person name="Kumar K."/>
            <person name="McCouch S."/>
            <person name="Juretic N."/>
            <person name="Hoen D."/>
            <person name="Wright S."/>
            <person name="Bruskiewich R."/>
            <person name="Bureau T."/>
            <person name="Miyao A."/>
            <person name="Hirochika H."/>
            <person name="Nishikawa T."/>
            <person name="Kadowaki K."/>
            <person name="Sugiura M."/>
            <person name="Burr B."/>
            <person name="Sasaki T."/>
        </authorList>
    </citation>
    <scope>NUCLEOTIDE SEQUENCE [LARGE SCALE GENOMIC DNA]</scope>
    <source>
        <strain evidence="2">cv. Nipponbare</strain>
    </source>
</reference>
<evidence type="ECO:0000313" key="1">
    <source>
        <dbReference type="EMBL" id="AAO39881.1"/>
    </source>
</evidence>
<organism evidence="1 2">
    <name type="scientific">Oryza sativa subsp. japonica</name>
    <name type="common">Rice</name>
    <dbReference type="NCBI Taxonomy" id="39947"/>
    <lineage>
        <taxon>Eukaryota</taxon>
        <taxon>Viridiplantae</taxon>
        <taxon>Streptophyta</taxon>
        <taxon>Embryophyta</taxon>
        <taxon>Tracheophyta</taxon>
        <taxon>Spermatophyta</taxon>
        <taxon>Magnoliopsida</taxon>
        <taxon>Liliopsida</taxon>
        <taxon>Poales</taxon>
        <taxon>Poaceae</taxon>
        <taxon>BOP clade</taxon>
        <taxon>Oryzoideae</taxon>
        <taxon>Oryzeae</taxon>
        <taxon>Oryzinae</taxon>
        <taxon>Oryza</taxon>
        <taxon>Oryza sativa</taxon>
    </lineage>
</organism>
<evidence type="ECO:0000313" key="2">
    <source>
        <dbReference type="Proteomes" id="UP000000763"/>
    </source>
</evidence>
<accession>Q10B59</accession>
<dbReference type="Proteomes" id="UP000000763">
    <property type="component" value="Chromosome 3"/>
</dbReference>
<name>Q10B59_ORYSJ</name>
<dbReference type="EMBL" id="AC133778">
    <property type="protein sequence ID" value="AAO39881.1"/>
    <property type="molecule type" value="Genomic_DNA"/>
</dbReference>
<gene>
    <name evidence="1" type="primary">OSJNBb0027B08.28</name>
</gene>
<sequence length="328" mass="36551">MRPHGVVGTSVFPRSTGSFLKRCDAAAEVIAKDHRPREAQAPQAPKAIPHRVVFLAQLRSRQPCGRPFRRASGNSKSRMVRQRGVEPVLIPVLPFLAEIALDVLTRCAWPGLEVASPHHRALQKLRNEEGLEQPHRRSHPNEHLTQMHEDGQRHHGIGCEMQGMNFVEIQNLMEESGERRNQARHGEGQEVHGSLRISWPWPRLSRPHDGTVRHDLAGKAKVPVCCDAGGREHCVAGVLGHGNRRRAWSVRQYEVARMLGFEKRKDEWAVGERKGAESLPPPPFILASSALASSFRAPILAPTILAPAFVSSHPAPTHHVARCIRSRL</sequence>
<proteinExistence type="predicted"/>
<reference evidence="2" key="2">
    <citation type="journal article" date="2008" name="Nucleic Acids Res.">
        <title>The rice annotation project database (RAP-DB): 2008 update.</title>
        <authorList>
            <consortium name="The rice annotation project (RAP)"/>
        </authorList>
    </citation>
    <scope>GENOME REANNOTATION</scope>
    <source>
        <strain evidence="2">cv. Nipponbare</strain>
    </source>
</reference>